<proteinExistence type="predicted"/>
<evidence type="ECO:0000313" key="1">
    <source>
        <dbReference type="EMBL" id="KEH39702.1"/>
    </source>
</evidence>
<evidence type="ECO:0000313" key="2">
    <source>
        <dbReference type="EnsemblPlants" id="KEH39702"/>
    </source>
</evidence>
<reference evidence="1 3" key="2">
    <citation type="journal article" date="2014" name="BMC Genomics">
        <title>An improved genome release (version Mt4.0) for the model legume Medicago truncatula.</title>
        <authorList>
            <person name="Tang H."/>
            <person name="Krishnakumar V."/>
            <person name="Bidwell S."/>
            <person name="Rosen B."/>
            <person name="Chan A."/>
            <person name="Zhou S."/>
            <person name="Gentzbittel L."/>
            <person name="Childs K.L."/>
            <person name="Yandell M."/>
            <person name="Gundlach H."/>
            <person name="Mayer K.F."/>
            <person name="Schwartz D.C."/>
            <person name="Town C.D."/>
        </authorList>
    </citation>
    <scope>GENOME REANNOTATION</scope>
    <source>
        <strain evidence="1">A17</strain>
        <strain evidence="2 3">cv. Jemalong A17</strain>
    </source>
</reference>
<accession>A0A072VD22</accession>
<dbReference type="AlphaFoldDB" id="A0A072VD22"/>
<dbReference type="EnsemblPlants" id="KEH39702">
    <property type="protein sequence ID" value="KEH39702"/>
    <property type="gene ID" value="MTR_1g004930"/>
</dbReference>
<dbReference type="Proteomes" id="UP000002051">
    <property type="component" value="Unassembled WGS sequence"/>
</dbReference>
<reference evidence="1 3" key="1">
    <citation type="journal article" date="2011" name="Nature">
        <title>The Medicago genome provides insight into the evolution of rhizobial symbioses.</title>
        <authorList>
            <person name="Young N.D."/>
            <person name="Debelle F."/>
            <person name="Oldroyd G.E."/>
            <person name="Geurts R."/>
            <person name="Cannon S.B."/>
            <person name="Udvardi M.K."/>
            <person name="Benedito V.A."/>
            <person name="Mayer K.F."/>
            <person name="Gouzy J."/>
            <person name="Schoof H."/>
            <person name="Van de Peer Y."/>
            <person name="Proost S."/>
            <person name="Cook D.R."/>
            <person name="Meyers B.C."/>
            <person name="Spannagl M."/>
            <person name="Cheung F."/>
            <person name="De Mita S."/>
            <person name="Krishnakumar V."/>
            <person name="Gundlach H."/>
            <person name="Zhou S."/>
            <person name="Mudge J."/>
            <person name="Bharti A.K."/>
            <person name="Murray J.D."/>
            <person name="Naoumkina M.A."/>
            <person name="Rosen B."/>
            <person name="Silverstein K.A."/>
            <person name="Tang H."/>
            <person name="Rombauts S."/>
            <person name="Zhao P.X."/>
            <person name="Zhou P."/>
            <person name="Barbe V."/>
            <person name="Bardou P."/>
            <person name="Bechner M."/>
            <person name="Bellec A."/>
            <person name="Berger A."/>
            <person name="Berges H."/>
            <person name="Bidwell S."/>
            <person name="Bisseling T."/>
            <person name="Choisne N."/>
            <person name="Couloux A."/>
            <person name="Denny R."/>
            <person name="Deshpande S."/>
            <person name="Dai X."/>
            <person name="Doyle J.J."/>
            <person name="Dudez A.M."/>
            <person name="Farmer A.D."/>
            <person name="Fouteau S."/>
            <person name="Franken C."/>
            <person name="Gibelin C."/>
            <person name="Gish J."/>
            <person name="Goldstein S."/>
            <person name="Gonzalez A.J."/>
            <person name="Green P.J."/>
            <person name="Hallab A."/>
            <person name="Hartog M."/>
            <person name="Hua A."/>
            <person name="Humphray S.J."/>
            <person name="Jeong D.H."/>
            <person name="Jing Y."/>
            <person name="Jocker A."/>
            <person name="Kenton S.M."/>
            <person name="Kim D.J."/>
            <person name="Klee K."/>
            <person name="Lai H."/>
            <person name="Lang C."/>
            <person name="Lin S."/>
            <person name="Macmil S.L."/>
            <person name="Magdelenat G."/>
            <person name="Matthews L."/>
            <person name="McCorrison J."/>
            <person name="Monaghan E.L."/>
            <person name="Mun J.H."/>
            <person name="Najar F.Z."/>
            <person name="Nicholson C."/>
            <person name="Noirot C."/>
            <person name="O'Bleness M."/>
            <person name="Paule C.R."/>
            <person name="Poulain J."/>
            <person name="Prion F."/>
            <person name="Qin B."/>
            <person name="Qu C."/>
            <person name="Retzel E.F."/>
            <person name="Riddle C."/>
            <person name="Sallet E."/>
            <person name="Samain S."/>
            <person name="Samson N."/>
            <person name="Sanders I."/>
            <person name="Saurat O."/>
            <person name="Scarpelli C."/>
            <person name="Schiex T."/>
            <person name="Segurens B."/>
            <person name="Severin A.J."/>
            <person name="Sherrier D.J."/>
            <person name="Shi R."/>
            <person name="Sims S."/>
            <person name="Singer S.R."/>
            <person name="Sinharoy S."/>
            <person name="Sterck L."/>
            <person name="Viollet A."/>
            <person name="Wang B.B."/>
            <person name="Wang K."/>
            <person name="Wang M."/>
            <person name="Wang X."/>
            <person name="Warfsmann J."/>
            <person name="Weissenbach J."/>
            <person name="White D.D."/>
            <person name="White J.D."/>
            <person name="Wiley G.B."/>
            <person name="Wincker P."/>
            <person name="Xing Y."/>
            <person name="Yang L."/>
            <person name="Yao Z."/>
            <person name="Ying F."/>
            <person name="Zhai J."/>
            <person name="Zhou L."/>
            <person name="Zuber A."/>
            <person name="Denarie J."/>
            <person name="Dixon R.A."/>
            <person name="May G.D."/>
            <person name="Schwartz D.C."/>
            <person name="Rogers J."/>
            <person name="Quetier F."/>
            <person name="Town C.D."/>
            <person name="Roe B.A."/>
        </authorList>
    </citation>
    <scope>NUCLEOTIDE SEQUENCE [LARGE SCALE GENOMIC DNA]</scope>
    <source>
        <strain evidence="1">A17</strain>
        <strain evidence="2 3">cv. Jemalong A17</strain>
    </source>
</reference>
<protein>
    <submittedName>
        <fullName evidence="1 2">Uncharacterized protein</fullName>
    </submittedName>
</protein>
<keyword evidence="3" id="KW-1185">Reference proteome</keyword>
<name>A0A072VD22_MEDTR</name>
<dbReference type="EMBL" id="CM001217">
    <property type="protein sequence ID" value="KEH39702.1"/>
    <property type="molecule type" value="Genomic_DNA"/>
</dbReference>
<gene>
    <name evidence="1" type="ordered locus">MTR_1g004930</name>
</gene>
<reference evidence="2" key="3">
    <citation type="submission" date="2015-04" db="UniProtKB">
        <authorList>
            <consortium name="EnsemblPlants"/>
        </authorList>
    </citation>
    <scope>IDENTIFICATION</scope>
    <source>
        <strain evidence="2">cv. Jemalong A17</strain>
    </source>
</reference>
<evidence type="ECO:0000313" key="3">
    <source>
        <dbReference type="Proteomes" id="UP000002051"/>
    </source>
</evidence>
<organism evidence="1 3">
    <name type="scientific">Medicago truncatula</name>
    <name type="common">Barrel medic</name>
    <name type="synonym">Medicago tribuloides</name>
    <dbReference type="NCBI Taxonomy" id="3880"/>
    <lineage>
        <taxon>Eukaryota</taxon>
        <taxon>Viridiplantae</taxon>
        <taxon>Streptophyta</taxon>
        <taxon>Embryophyta</taxon>
        <taxon>Tracheophyta</taxon>
        <taxon>Spermatophyta</taxon>
        <taxon>Magnoliopsida</taxon>
        <taxon>eudicotyledons</taxon>
        <taxon>Gunneridae</taxon>
        <taxon>Pentapetalae</taxon>
        <taxon>rosids</taxon>
        <taxon>fabids</taxon>
        <taxon>Fabales</taxon>
        <taxon>Fabaceae</taxon>
        <taxon>Papilionoideae</taxon>
        <taxon>50 kb inversion clade</taxon>
        <taxon>NPAAA clade</taxon>
        <taxon>Hologalegina</taxon>
        <taxon>IRL clade</taxon>
        <taxon>Trifolieae</taxon>
        <taxon>Medicago</taxon>
    </lineage>
</organism>
<sequence length="350" mass="38864">MIISLLPCKSADKPSGRRSAQAFIWKPLMVRLQASGAVSSYSSGTLIGHSLRSFDSIAYSEHESLVKCSSYTFTGMYPLFVEDDRSFSVLIERIAKLGIINNHSRGKEDVEKEAVKVTVKRLGTRFKIAPLFLKCAQGRKQKDDKGKQPVVNKAGPLMMRVFLQLPASMTTPTFTDGSEEWFIPGNQVSETPVEVRPRPVLSKVVLDDIAFSILSTVRKEGTAEKIPVLISDFVELLDAPRIVINKTSCSLLHRDLNVDDLNSLIQSFLKILLSYLIVIKLMASIIKIDSIWIDFSQYDFKDPDQCEPSIIRSLVTGGTKVAVFVECSPLSLEELVSLKSASFLLETSPE</sequence>
<dbReference type="HOGENOM" id="CLU_793143_0_0_1"/>